<feature type="domain" description="Ig-like" evidence="9">
    <location>
        <begin position="340"/>
        <end position="433"/>
    </location>
</feature>
<evidence type="ECO:0000256" key="2">
    <source>
        <dbReference type="ARBA" id="ARBA00022737"/>
    </source>
</evidence>
<evidence type="ECO:0000256" key="4">
    <source>
        <dbReference type="ARBA" id="ARBA00023157"/>
    </source>
</evidence>
<dbReference type="SMART" id="SM00060">
    <property type="entry name" value="FN3"/>
    <property type="match status" value="1"/>
</dbReference>
<dbReference type="GO" id="GO:0050839">
    <property type="term" value="F:cell adhesion molecule binding"/>
    <property type="evidence" value="ECO:0007669"/>
    <property type="project" value="TreeGrafter"/>
</dbReference>
<protein>
    <recommendedName>
        <fullName evidence="13">Nephrin</fullName>
    </recommendedName>
</protein>
<accession>A0AAN8PE83</accession>
<feature type="domain" description="Ig-like" evidence="9">
    <location>
        <begin position="731"/>
        <end position="819"/>
    </location>
</feature>
<dbReference type="CDD" id="cd00063">
    <property type="entry name" value="FN3"/>
    <property type="match status" value="1"/>
</dbReference>
<feature type="domain" description="Ig-like" evidence="9">
    <location>
        <begin position="246"/>
        <end position="329"/>
    </location>
</feature>
<dbReference type="Pfam" id="PF13927">
    <property type="entry name" value="Ig_3"/>
    <property type="match status" value="4"/>
</dbReference>
<keyword evidence="8" id="KW-1133">Transmembrane helix</keyword>
<feature type="compositionally biased region" description="Pro residues" evidence="7">
    <location>
        <begin position="1254"/>
        <end position="1264"/>
    </location>
</feature>
<feature type="domain" description="Ig-like" evidence="9">
    <location>
        <begin position="537"/>
        <end position="627"/>
    </location>
</feature>
<comment type="subcellular location">
    <subcellularLocation>
        <location evidence="1">Membrane</location>
        <topology evidence="1">Single-pass type I membrane protein</topology>
    </subcellularLocation>
</comment>
<feature type="transmembrane region" description="Helical" evidence="8">
    <location>
        <begin position="1038"/>
        <end position="1063"/>
    </location>
</feature>
<feature type="domain" description="Ig-like" evidence="9">
    <location>
        <begin position="134"/>
        <end position="238"/>
    </location>
</feature>
<feature type="domain" description="Ig-like" evidence="9">
    <location>
        <begin position="824"/>
        <end position="920"/>
    </location>
</feature>
<evidence type="ECO:0000256" key="7">
    <source>
        <dbReference type="SAM" id="MobiDB-lite"/>
    </source>
</evidence>
<evidence type="ECO:0000256" key="8">
    <source>
        <dbReference type="SAM" id="Phobius"/>
    </source>
</evidence>
<dbReference type="InterPro" id="IPR036179">
    <property type="entry name" value="Ig-like_dom_sf"/>
</dbReference>
<dbReference type="PROSITE" id="PS50853">
    <property type="entry name" value="FN3"/>
    <property type="match status" value="1"/>
</dbReference>
<dbReference type="Pfam" id="PF08205">
    <property type="entry name" value="C2-set_2"/>
    <property type="match status" value="1"/>
</dbReference>
<keyword evidence="12" id="KW-1185">Reference proteome</keyword>
<dbReference type="GO" id="GO:0005886">
    <property type="term" value="C:plasma membrane"/>
    <property type="evidence" value="ECO:0007669"/>
    <property type="project" value="TreeGrafter"/>
</dbReference>
<keyword evidence="4" id="KW-1015">Disulfide bond</keyword>
<evidence type="ECO:0000313" key="12">
    <source>
        <dbReference type="Proteomes" id="UP001347796"/>
    </source>
</evidence>
<evidence type="ECO:0000259" key="10">
    <source>
        <dbReference type="PROSITE" id="PS50853"/>
    </source>
</evidence>
<dbReference type="InterPro" id="IPR003598">
    <property type="entry name" value="Ig_sub2"/>
</dbReference>
<dbReference type="PANTHER" id="PTHR11640:SF136">
    <property type="entry name" value="NEPHRIN"/>
    <property type="match status" value="1"/>
</dbReference>
<feature type="domain" description="Ig-like" evidence="9">
    <location>
        <begin position="443"/>
        <end position="530"/>
    </location>
</feature>
<feature type="transmembrane region" description="Helical" evidence="8">
    <location>
        <begin position="7"/>
        <end position="26"/>
    </location>
</feature>
<gene>
    <name evidence="11" type="ORF">SNE40_016632</name>
</gene>
<dbReference type="Pfam" id="PF07679">
    <property type="entry name" value="I-set"/>
    <property type="match status" value="2"/>
</dbReference>
<dbReference type="InterPro" id="IPR013098">
    <property type="entry name" value="Ig_I-set"/>
</dbReference>
<evidence type="ECO:0000256" key="3">
    <source>
        <dbReference type="ARBA" id="ARBA00023136"/>
    </source>
</evidence>
<reference evidence="11 12" key="1">
    <citation type="submission" date="2024-01" db="EMBL/GenBank/DDBJ databases">
        <title>The genome of the rayed Mediterranean limpet Patella caerulea (Linnaeus, 1758).</title>
        <authorList>
            <person name="Anh-Thu Weber A."/>
            <person name="Halstead-Nussloch G."/>
        </authorList>
    </citation>
    <scope>NUCLEOTIDE SEQUENCE [LARGE SCALE GENOMIC DNA]</scope>
    <source>
        <strain evidence="11">AATW-2023a</strain>
        <tissue evidence="11">Whole specimen</tissue>
    </source>
</reference>
<evidence type="ECO:0000313" key="11">
    <source>
        <dbReference type="EMBL" id="KAK6173113.1"/>
    </source>
</evidence>
<proteinExistence type="predicted"/>
<organism evidence="11 12">
    <name type="scientific">Patella caerulea</name>
    <name type="common">Rayed Mediterranean limpet</name>
    <dbReference type="NCBI Taxonomy" id="87958"/>
    <lineage>
        <taxon>Eukaryota</taxon>
        <taxon>Metazoa</taxon>
        <taxon>Spiralia</taxon>
        <taxon>Lophotrochozoa</taxon>
        <taxon>Mollusca</taxon>
        <taxon>Gastropoda</taxon>
        <taxon>Patellogastropoda</taxon>
        <taxon>Patelloidea</taxon>
        <taxon>Patellidae</taxon>
        <taxon>Patella</taxon>
    </lineage>
</organism>
<dbReference type="Pfam" id="PF00041">
    <property type="entry name" value="fn3"/>
    <property type="match status" value="1"/>
</dbReference>
<dbReference type="Pfam" id="PF13895">
    <property type="entry name" value="Ig_2"/>
    <property type="match status" value="1"/>
</dbReference>
<feature type="domain" description="Fibronectin type-III" evidence="10">
    <location>
        <begin position="927"/>
        <end position="1022"/>
    </location>
</feature>
<dbReference type="InterPro" id="IPR003961">
    <property type="entry name" value="FN3_dom"/>
</dbReference>
<evidence type="ECO:0000256" key="1">
    <source>
        <dbReference type="ARBA" id="ARBA00004479"/>
    </source>
</evidence>
<dbReference type="PROSITE" id="PS50835">
    <property type="entry name" value="IG_LIKE"/>
    <property type="match status" value="8"/>
</dbReference>
<feature type="domain" description="Ig-like" evidence="9">
    <location>
        <begin position="30"/>
        <end position="120"/>
    </location>
</feature>
<evidence type="ECO:0000256" key="6">
    <source>
        <dbReference type="ARBA" id="ARBA00023319"/>
    </source>
</evidence>
<dbReference type="InterPro" id="IPR003599">
    <property type="entry name" value="Ig_sub"/>
</dbReference>
<dbReference type="SUPFAM" id="SSF48726">
    <property type="entry name" value="Immunoglobulin"/>
    <property type="match status" value="9"/>
</dbReference>
<dbReference type="PANTHER" id="PTHR11640">
    <property type="entry name" value="NEPHRIN"/>
    <property type="match status" value="1"/>
</dbReference>
<evidence type="ECO:0000256" key="5">
    <source>
        <dbReference type="ARBA" id="ARBA00023180"/>
    </source>
</evidence>
<dbReference type="SMART" id="SM00408">
    <property type="entry name" value="IGc2"/>
    <property type="match status" value="9"/>
</dbReference>
<comment type="caution">
    <text evidence="11">The sequence shown here is derived from an EMBL/GenBank/DDBJ whole genome shotgun (WGS) entry which is preliminary data.</text>
</comment>
<feature type="compositionally biased region" description="Basic and acidic residues" evidence="7">
    <location>
        <begin position="1200"/>
        <end position="1224"/>
    </location>
</feature>
<dbReference type="Proteomes" id="UP001347796">
    <property type="component" value="Unassembled WGS sequence"/>
</dbReference>
<name>A0AAN8PE83_PATCE</name>
<dbReference type="SUPFAM" id="SSF49265">
    <property type="entry name" value="Fibronectin type III"/>
    <property type="match status" value="1"/>
</dbReference>
<dbReference type="InterPro" id="IPR007110">
    <property type="entry name" value="Ig-like_dom"/>
</dbReference>
<keyword evidence="6" id="KW-0393">Immunoglobulin domain</keyword>
<feature type="region of interest" description="Disordered" evidence="7">
    <location>
        <begin position="1142"/>
        <end position="1265"/>
    </location>
</feature>
<evidence type="ECO:0008006" key="13">
    <source>
        <dbReference type="Google" id="ProtNLM"/>
    </source>
</evidence>
<dbReference type="SMART" id="SM00409">
    <property type="entry name" value="IG"/>
    <property type="match status" value="9"/>
</dbReference>
<dbReference type="InterPro" id="IPR013162">
    <property type="entry name" value="CD80_C2-set"/>
</dbReference>
<feature type="region of interest" description="Disordered" evidence="7">
    <location>
        <begin position="1278"/>
        <end position="1302"/>
    </location>
</feature>
<evidence type="ECO:0000259" key="9">
    <source>
        <dbReference type="PROSITE" id="PS50835"/>
    </source>
</evidence>
<dbReference type="InterPro" id="IPR036116">
    <property type="entry name" value="FN3_sf"/>
</dbReference>
<keyword evidence="3 8" id="KW-0472">Membrane</keyword>
<dbReference type="GO" id="GO:0005911">
    <property type="term" value="C:cell-cell junction"/>
    <property type="evidence" value="ECO:0007669"/>
    <property type="project" value="TreeGrafter"/>
</dbReference>
<dbReference type="EMBL" id="JAZGQO010000011">
    <property type="protein sequence ID" value="KAK6173113.1"/>
    <property type="molecule type" value="Genomic_DNA"/>
</dbReference>
<keyword evidence="8" id="KW-0812">Transmembrane</keyword>
<dbReference type="InterPro" id="IPR013783">
    <property type="entry name" value="Ig-like_fold"/>
</dbReference>
<sequence length="1302" mass="143037">MKQWLEVYFTIFIGTIAIAINIGVGVNGQQQFSVFPSNISVIQGQTAELKCAVTNRRGSIQWTKDGFALGYDRDIPGFRRYSVIGNTEREFNLMIINTMVSDDGEFQCQVGPAANNPPISAGAYLTILVPPEMPEIIGYTNGSVVELPNTQDLLRLICVARNGRPAASIKWFRNGEPVLQNINYLTEDSDQDSKYRTAKSTITIRPRQFSDENNAFYTCEATNSAIVGGPLKTVVQISILKPPGSPEITGYTNGQVVKTNDTLQLRCTSRGGNPLGQVVWYRNDQQIDFSYVSDGNKAVNEYTFTVQSSDNNAVYRCDVSNVVTSRPITAEFRLTVHFPPKEVTITGDKLAKAGETVTLTCVSSNSNPAAVITWFAKGQSLPVASSNVEDSPEGGFITRSTVTVSLTNQDHNVIYTCQATNNALGQTVATTITLSVLYPPDPPIITGYSAGTPVIAGQVQRMRCVSSGGNPVATLKWYKESNLLEAENKVTGNIVSSQLSIITKKNDNGATYKCTASNEATSSPLDVSVTLTVYFPPSTVTIVAQPSVIRAGSTMNLTCTTASSNPHADIVWIKSGRRIAGRNQGLRDDEFGGKSAVNVLELVPTWLDHGALYGCRATNTLISQSVNDGITLNVLFKPVFSSLSLEQVDIIEDQSKSLNYTVHANPTEVTYTLYREGIKLNIASVSRFNLALGVLNITAIKKADKGNYSMEARNSEGTTTLNFTINVRYPPSITRITDTVMEDEGGTAFFECIADANPLVPNMVRWTRENYDMSKTKVTYENGKGYLTVYDLDKADTGEFICTADNRIGSEVTKTAQLTVKYAPEIDKSRELSKAASNKGLTGQLVCKAEGAPKVTFQWKKNGVVLDTSNNKYSITTTKTNTVQYKNILQIKDVRKADYGPYQCIAINEKGTDNFEIKLDGTSSPDAPYDIEFVNATHNSITLKWKAGFDGGLPTSFRVKYRQVDSRGFIYVDVQPPAATTFTLTGLELGHQYQLTVSAFNSLGETYQYSSITAKTSSVAPPEDISTSTLQNAEEVPIIIILVVCIVGVFLLTLNVGLILFFVRRRRKRLEDGSDTTSHTNTLELYGMNKIDNVTYPPSASDDVRSCGTCDKNIDDFYDDYPPNYDMGPDYKNDYISTNLDNRGSAYMSRPQDYMRVSPRPHTMEDDDDDGHPQQWTEDPYQVALPRKGSMQDAYYRPGTDTRPKSVTDMFDRPASRPSSRCERTPPPPPVRTSSTRLGDNLPPLPARNYGPQDLPPRYAPPPGTVDALSPNIVSNPHYNGPDAQQAAQRVHTEPRMRGHLV</sequence>
<dbReference type="Gene3D" id="2.60.40.10">
    <property type="entry name" value="Immunoglobulins"/>
    <property type="match status" value="10"/>
</dbReference>
<dbReference type="GO" id="GO:0098609">
    <property type="term" value="P:cell-cell adhesion"/>
    <property type="evidence" value="ECO:0007669"/>
    <property type="project" value="TreeGrafter"/>
</dbReference>
<keyword evidence="5" id="KW-0325">Glycoprotein</keyword>
<feature type="compositionally biased region" description="Basic and acidic residues" evidence="7">
    <location>
        <begin position="1291"/>
        <end position="1302"/>
    </location>
</feature>
<keyword evidence="2" id="KW-0677">Repeat</keyword>
<dbReference type="InterPro" id="IPR051275">
    <property type="entry name" value="Cell_adhesion_signaling"/>
</dbReference>